<evidence type="ECO:0000259" key="2">
    <source>
        <dbReference type="Pfam" id="PF25070"/>
    </source>
</evidence>
<dbReference type="Pfam" id="PF25070">
    <property type="entry name" value="DUF7794"/>
    <property type="match status" value="1"/>
</dbReference>
<gene>
    <name evidence="3" type="ORF">A4U43_C04F1260</name>
</gene>
<protein>
    <recommendedName>
        <fullName evidence="2">DUF7794 domain-containing protein</fullName>
    </recommendedName>
</protein>
<sequence>MSYTCPAHRGEGQTLTANEVAATISVLLGSSPVLLSADSSFKLNEILFPNPFDRPRAVFLLEVTGLTDPLLAFADTNDTVGSAFGSKILGSSKADIELSDEDMVSLLDEPLSNECNSACIAQELEYLGGTYDGTSELDGVVSFPLATGSSLNLQLSKANIVSAYCFSWPSTKKYVNLQIVTKNSTLLTMLLAGDLTSLGYTLYAKFYNRLGLGGGIWLLQTALTKLFGLLQKSYEGKIVGVVLSNTESYANLGSLLNVKLSAHGARWLGEVDPLNVTIGEVILVRRSLAWITGIILLVSTLIGLYYLLYMPITRDTLLYSNVKLD</sequence>
<accession>A0A5P1EXW2</accession>
<reference evidence="4" key="1">
    <citation type="journal article" date="2017" name="Nat. Commun.">
        <title>The asparagus genome sheds light on the origin and evolution of a young Y chromosome.</title>
        <authorList>
            <person name="Harkess A."/>
            <person name="Zhou J."/>
            <person name="Xu C."/>
            <person name="Bowers J.E."/>
            <person name="Van der Hulst R."/>
            <person name="Ayyampalayam S."/>
            <person name="Mercati F."/>
            <person name="Riccardi P."/>
            <person name="McKain M.R."/>
            <person name="Kakrana A."/>
            <person name="Tang H."/>
            <person name="Ray J."/>
            <person name="Groenendijk J."/>
            <person name="Arikit S."/>
            <person name="Mathioni S.M."/>
            <person name="Nakano M."/>
            <person name="Shan H."/>
            <person name="Telgmann-Rauber A."/>
            <person name="Kanno A."/>
            <person name="Yue Z."/>
            <person name="Chen H."/>
            <person name="Li W."/>
            <person name="Chen Y."/>
            <person name="Xu X."/>
            <person name="Zhang Y."/>
            <person name="Luo S."/>
            <person name="Chen H."/>
            <person name="Gao J."/>
            <person name="Mao Z."/>
            <person name="Pires J.C."/>
            <person name="Luo M."/>
            <person name="Kudrna D."/>
            <person name="Wing R.A."/>
            <person name="Meyers B.C."/>
            <person name="Yi K."/>
            <person name="Kong H."/>
            <person name="Lavrijsen P."/>
            <person name="Sunseri F."/>
            <person name="Falavigna A."/>
            <person name="Ye Y."/>
            <person name="Leebens-Mack J.H."/>
            <person name="Chen G."/>
        </authorList>
    </citation>
    <scope>NUCLEOTIDE SEQUENCE [LARGE SCALE GENOMIC DNA]</scope>
    <source>
        <strain evidence="4">cv. DH0086</strain>
    </source>
</reference>
<dbReference type="PANTHER" id="PTHR37735">
    <property type="entry name" value="OS08G0567000 PROTEIN"/>
    <property type="match status" value="1"/>
</dbReference>
<evidence type="ECO:0000256" key="1">
    <source>
        <dbReference type="SAM" id="Phobius"/>
    </source>
</evidence>
<proteinExistence type="predicted"/>
<dbReference type="PANTHER" id="PTHR37735:SF1">
    <property type="entry name" value="OS08G0567000 PROTEIN"/>
    <property type="match status" value="1"/>
</dbReference>
<dbReference type="InterPro" id="IPR056696">
    <property type="entry name" value="DUF7794"/>
</dbReference>
<keyword evidence="1" id="KW-1133">Transmembrane helix</keyword>
<dbReference type="AlphaFoldDB" id="A0A5P1EXW2"/>
<evidence type="ECO:0000313" key="4">
    <source>
        <dbReference type="Proteomes" id="UP000243459"/>
    </source>
</evidence>
<dbReference type="GO" id="GO:0012505">
    <property type="term" value="C:endomembrane system"/>
    <property type="evidence" value="ECO:0007669"/>
    <property type="project" value="TreeGrafter"/>
</dbReference>
<dbReference type="EMBL" id="CM007384">
    <property type="protein sequence ID" value="ONK70762.1"/>
    <property type="molecule type" value="Genomic_DNA"/>
</dbReference>
<organism evidence="3 4">
    <name type="scientific">Asparagus officinalis</name>
    <name type="common">Garden asparagus</name>
    <dbReference type="NCBI Taxonomy" id="4686"/>
    <lineage>
        <taxon>Eukaryota</taxon>
        <taxon>Viridiplantae</taxon>
        <taxon>Streptophyta</taxon>
        <taxon>Embryophyta</taxon>
        <taxon>Tracheophyta</taxon>
        <taxon>Spermatophyta</taxon>
        <taxon>Magnoliopsida</taxon>
        <taxon>Liliopsida</taxon>
        <taxon>Asparagales</taxon>
        <taxon>Asparagaceae</taxon>
        <taxon>Asparagoideae</taxon>
        <taxon>Asparagus</taxon>
    </lineage>
</organism>
<dbReference type="OMA" id="ECNAACI"/>
<dbReference type="Gramene" id="ONK70762">
    <property type="protein sequence ID" value="ONK70762"/>
    <property type="gene ID" value="A4U43_C04F1260"/>
</dbReference>
<evidence type="ECO:0000313" key="3">
    <source>
        <dbReference type="EMBL" id="ONK70762.1"/>
    </source>
</evidence>
<keyword evidence="4" id="KW-1185">Reference proteome</keyword>
<feature type="transmembrane region" description="Helical" evidence="1">
    <location>
        <begin position="288"/>
        <end position="308"/>
    </location>
</feature>
<keyword evidence="1" id="KW-0812">Transmembrane</keyword>
<feature type="domain" description="DUF7794" evidence="2">
    <location>
        <begin position="10"/>
        <end position="245"/>
    </location>
</feature>
<name>A0A5P1EXW2_ASPOF</name>
<keyword evidence="1" id="KW-0472">Membrane</keyword>
<dbReference type="Proteomes" id="UP000243459">
    <property type="component" value="Chromosome 4"/>
</dbReference>